<gene>
    <name evidence="5" type="ORF">SU32_06005</name>
</gene>
<dbReference type="Proteomes" id="UP000038011">
    <property type="component" value="Unassembled WGS sequence"/>
</dbReference>
<dbReference type="GO" id="GO:0019853">
    <property type="term" value="P:L-ascorbic acid biosynthetic process"/>
    <property type="evidence" value="ECO:0007669"/>
    <property type="project" value="TreeGrafter"/>
</dbReference>
<dbReference type="AlphaFoldDB" id="A0A0N0E846"/>
<evidence type="ECO:0000259" key="4">
    <source>
        <dbReference type="Pfam" id="PF08450"/>
    </source>
</evidence>
<keyword evidence="3" id="KW-0479">Metal-binding</keyword>
<comment type="similarity">
    <text evidence="1">Belongs to the SMP-30/CGR1 family.</text>
</comment>
<dbReference type="GO" id="GO:0005509">
    <property type="term" value="F:calcium ion binding"/>
    <property type="evidence" value="ECO:0007669"/>
    <property type="project" value="TreeGrafter"/>
</dbReference>
<dbReference type="InterPro" id="IPR013658">
    <property type="entry name" value="SGL"/>
</dbReference>
<dbReference type="Gene3D" id="2.120.10.30">
    <property type="entry name" value="TolB, C-terminal domain"/>
    <property type="match status" value="1"/>
</dbReference>
<organism evidence="5 6">
    <name type="scientific">Ahrensia marina</name>
    <dbReference type="NCBI Taxonomy" id="1514904"/>
    <lineage>
        <taxon>Bacteria</taxon>
        <taxon>Pseudomonadati</taxon>
        <taxon>Pseudomonadota</taxon>
        <taxon>Alphaproteobacteria</taxon>
        <taxon>Hyphomicrobiales</taxon>
        <taxon>Ahrensiaceae</taxon>
        <taxon>Ahrensia</taxon>
    </lineage>
</organism>
<dbReference type="STRING" id="1514904.SU32_06005"/>
<feature type="binding site" evidence="3">
    <location>
        <position position="99"/>
    </location>
    <ligand>
        <name>substrate</name>
    </ligand>
</feature>
<feature type="binding site" evidence="3">
    <location>
        <position position="101"/>
    </location>
    <ligand>
        <name>substrate</name>
    </ligand>
</feature>
<evidence type="ECO:0000313" key="6">
    <source>
        <dbReference type="Proteomes" id="UP000038011"/>
    </source>
</evidence>
<keyword evidence="3" id="KW-0862">Zinc</keyword>
<dbReference type="InterPro" id="IPR005511">
    <property type="entry name" value="SMP-30"/>
</dbReference>
<dbReference type="GO" id="GO:0004341">
    <property type="term" value="F:gluconolactonase activity"/>
    <property type="evidence" value="ECO:0007669"/>
    <property type="project" value="TreeGrafter"/>
</dbReference>
<evidence type="ECO:0000256" key="2">
    <source>
        <dbReference type="PIRSR" id="PIRSR605511-1"/>
    </source>
</evidence>
<protein>
    <submittedName>
        <fullName evidence="5">Gluconolaconase</fullName>
    </submittedName>
</protein>
<reference evidence="5 6" key="1">
    <citation type="submission" date="2015-01" db="EMBL/GenBank/DDBJ databases">
        <title>Ahrensia donghaiensis sp. nov., a novel dimethylsulphoniopropionate-cleavage bacterium isolated from seawater and emended descriptions of the genus Ahrensia and Ahrensia kielensis.</title>
        <authorList>
            <person name="Liu J."/>
        </authorList>
    </citation>
    <scope>NUCLEOTIDE SEQUENCE [LARGE SCALE GENOMIC DNA]</scope>
    <source>
        <strain evidence="5 6">LZD062</strain>
    </source>
</reference>
<sequence>MTETSILSDHRCTLGEGPFYCTRRNTLFWFDILEKKRYQHDFASGKQSVVDMPEMASAMAVLDDENDVIFTETGLWKRNEKSGELTSIAPIEADNPLTRSNDARVHSSGAFWLGTMGKKAQEKAGTIYHYYNGTLTKLYGDITIPNAICFSPDGNTAYYTDTVTDKLMKVSVEQSTGIPNAEPEIFVDHKDKEGGLDGGVVDADGNIWIALWGAGCVNCYSSDGQLKATYEVDAKQLTCPVFIGDGRIAVTSAFEGMSEADKADDPNAGKTFVLDVSVPAKFEPLVRI</sequence>
<proteinExistence type="inferred from homology"/>
<accession>A0A0N0E846</accession>
<evidence type="ECO:0000256" key="3">
    <source>
        <dbReference type="PIRSR" id="PIRSR605511-2"/>
    </source>
</evidence>
<dbReference type="EMBL" id="JXMU01000007">
    <property type="protein sequence ID" value="KPB01915.1"/>
    <property type="molecule type" value="Genomic_DNA"/>
</dbReference>
<keyword evidence="6" id="KW-1185">Reference proteome</keyword>
<evidence type="ECO:0000256" key="1">
    <source>
        <dbReference type="ARBA" id="ARBA00008853"/>
    </source>
</evidence>
<name>A0A0N0E846_9HYPH</name>
<dbReference type="PANTHER" id="PTHR10907:SF47">
    <property type="entry name" value="REGUCALCIN"/>
    <property type="match status" value="1"/>
</dbReference>
<comment type="cofactor">
    <cofactor evidence="3">
        <name>Zn(2+)</name>
        <dbReference type="ChEBI" id="CHEBI:29105"/>
    </cofactor>
    <text evidence="3">Binds 1 divalent metal cation per subunit.</text>
</comment>
<dbReference type="PANTHER" id="PTHR10907">
    <property type="entry name" value="REGUCALCIN"/>
    <property type="match status" value="1"/>
</dbReference>
<dbReference type="PATRIC" id="fig|1514904.3.peg.3225"/>
<feature type="binding site" evidence="3">
    <location>
        <position position="16"/>
    </location>
    <ligand>
        <name>a divalent metal cation</name>
        <dbReference type="ChEBI" id="CHEBI:60240"/>
    </ligand>
</feature>
<dbReference type="InterPro" id="IPR011042">
    <property type="entry name" value="6-blade_b-propeller_TolB-like"/>
</dbReference>
<feature type="active site" description="Proton donor/acceptor" evidence="2">
    <location>
        <position position="197"/>
    </location>
</feature>
<dbReference type="SUPFAM" id="SSF63829">
    <property type="entry name" value="Calcium-dependent phosphotriesterase"/>
    <property type="match status" value="1"/>
</dbReference>
<feature type="domain" description="SMP-30/Gluconolactonase/LRE-like region" evidence="4">
    <location>
        <begin position="14"/>
        <end position="253"/>
    </location>
</feature>
<dbReference type="Pfam" id="PF08450">
    <property type="entry name" value="SGL"/>
    <property type="match status" value="1"/>
</dbReference>
<evidence type="ECO:0000313" key="5">
    <source>
        <dbReference type="EMBL" id="KPB01915.1"/>
    </source>
</evidence>
<dbReference type="RefSeq" id="WP_053998442.1">
    <property type="nucleotide sequence ID" value="NZ_JXMU01000007.1"/>
</dbReference>
<feature type="binding site" evidence="3">
    <location>
        <position position="146"/>
    </location>
    <ligand>
        <name>a divalent metal cation</name>
        <dbReference type="ChEBI" id="CHEBI:60240"/>
    </ligand>
</feature>
<feature type="binding site" evidence="3">
    <location>
        <position position="197"/>
    </location>
    <ligand>
        <name>a divalent metal cation</name>
        <dbReference type="ChEBI" id="CHEBI:60240"/>
    </ligand>
</feature>
<dbReference type="PRINTS" id="PR01790">
    <property type="entry name" value="SMP30FAMILY"/>
</dbReference>
<comment type="caution">
    <text evidence="5">The sequence shown here is derived from an EMBL/GenBank/DDBJ whole genome shotgun (WGS) entry which is preliminary data.</text>
</comment>